<dbReference type="PANTHER" id="PTHR48079">
    <property type="entry name" value="PROTEIN YEEZ"/>
    <property type="match status" value="1"/>
</dbReference>
<reference evidence="1 2" key="1">
    <citation type="submission" date="2016-11" db="EMBL/GenBank/DDBJ databases">
        <title>Gramella sp. LPB0144 isolated from marine environment.</title>
        <authorList>
            <person name="Kim E."/>
            <person name="Yi H."/>
        </authorList>
    </citation>
    <scope>NUCLEOTIDE SEQUENCE [LARGE SCALE GENOMIC DNA]</scope>
    <source>
        <strain evidence="1 2">LPB0144</strain>
    </source>
</reference>
<dbReference type="AlphaFoldDB" id="A0A1L3J737"/>
<dbReference type="SUPFAM" id="SSF51735">
    <property type="entry name" value="NAD(P)-binding Rossmann-fold domains"/>
    <property type="match status" value="1"/>
</dbReference>
<dbReference type="GO" id="GO:0004029">
    <property type="term" value="F:aldehyde dehydrogenase (NAD+) activity"/>
    <property type="evidence" value="ECO:0007669"/>
    <property type="project" value="TreeGrafter"/>
</dbReference>
<dbReference type="EMBL" id="CP018153">
    <property type="protein sequence ID" value="APG60947.1"/>
    <property type="molecule type" value="Genomic_DNA"/>
</dbReference>
<evidence type="ECO:0000313" key="2">
    <source>
        <dbReference type="Proteomes" id="UP000182510"/>
    </source>
</evidence>
<dbReference type="PANTHER" id="PTHR48079:SF6">
    <property type="entry name" value="NAD(P)-BINDING DOMAIN-CONTAINING PROTEIN-RELATED"/>
    <property type="match status" value="1"/>
</dbReference>
<proteinExistence type="predicted"/>
<organism evidence="1 2">
    <name type="scientific">Christiangramia salexigens</name>
    <dbReference type="NCBI Taxonomy" id="1913577"/>
    <lineage>
        <taxon>Bacteria</taxon>
        <taxon>Pseudomonadati</taxon>
        <taxon>Bacteroidota</taxon>
        <taxon>Flavobacteriia</taxon>
        <taxon>Flavobacteriales</taxon>
        <taxon>Flavobacteriaceae</taxon>
        <taxon>Christiangramia</taxon>
    </lineage>
</organism>
<evidence type="ECO:0000313" key="1">
    <source>
        <dbReference type="EMBL" id="APG60947.1"/>
    </source>
</evidence>
<dbReference type="STRING" id="1913577.LPB144_11235"/>
<sequence>MKISILGCGWLGLELGKSLVEINHEVRGSVTRMEKMGELRSAGIVPYSIKLFEKGIQGDIRSFLSRTQTLIIDIPPGLRKNPEINFVKKIKNLIPHIENSHLSKVIFISSTSVYADSEDFPVYTEEAGTDNSNDTAVQLRNAELLLLNNQNFKTSILRFGGLIGKNRHPVKFLSGRKDIKNPDAPVNLVHQKDCIAAIHKLIEKEDDNSVWNLVYPEHPSKEEYYTKVASSRNMQLPEFDKSGVSIGKRISSEKIKKELSFKFSASIFMD</sequence>
<protein>
    <submittedName>
        <fullName evidence="1">NAD(P)-dependent oxidoreductase</fullName>
    </submittedName>
</protein>
<name>A0A1L3J737_9FLAO</name>
<dbReference type="InterPro" id="IPR036291">
    <property type="entry name" value="NAD(P)-bd_dom_sf"/>
</dbReference>
<dbReference type="RefSeq" id="WP_072553636.1">
    <property type="nucleotide sequence ID" value="NZ_CP018153.1"/>
</dbReference>
<accession>A0A1L3J737</accession>
<dbReference type="InterPro" id="IPR051783">
    <property type="entry name" value="NAD(P)-dependent_oxidoreduct"/>
</dbReference>
<dbReference type="Proteomes" id="UP000182510">
    <property type="component" value="Chromosome"/>
</dbReference>
<dbReference type="KEGG" id="grl:LPB144_11235"/>
<dbReference type="OrthoDB" id="751203at2"/>
<dbReference type="GO" id="GO:0005737">
    <property type="term" value="C:cytoplasm"/>
    <property type="evidence" value="ECO:0007669"/>
    <property type="project" value="TreeGrafter"/>
</dbReference>
<gene>
    <name evidence="1" type="ORF">LPB144_11235</name>
</gene>
<dbReference type="Gene3D" id="3.40.50.720">
    <property type="entry name" value="NAD(P)-binding Rossmann-like Domain"/>
    <property type="match status" value="1"/>
</dbReference>
<keyword evidence="2" id="KW-1185">Reference proteome</keyword>